<dbReference type="Proteomes" id="UP000076976">
    <property type="component" value="Unassembled WGS sequence"/>
</dbReference>
<dbReference type="Pfam" id="PF02446">
    <property type="entry name" value="Glyco_hydro_77"/>
    <property type="match status" value="1"/>
</dbReference>
<keyword evidence="7 10" id="KW-0119">Carbohydrate metabolism</keyword>
<organism evidence="12 13">
    <name type="scientific">Janibacter melonis</name>
    <dbReference type="NCBI Taxonomy" id="262209"/>
    <lineage>
        <taxon>Bacteria</taxon>
        <taxon>Bacillati</taxon>
        <taxon>Actinomycetota</taxon>
        <taxon>Actinomycetes</taxon>
        <taxon>Micrococcales</taxon>
        <taxon>Intrasporangiaceae</taxon>
        <taxon>Janibacter</taxon>
    </lineage>
</organism>
<dbReference type="Gene3D" id="3.20.20.80">
    <property type="entry name" value="Glycosidases"/>
    <property type="match status" value="1"/>
</dbReference>
<feature type="domain" description="MalQ N-terminal beta-sandwich" evidence="11">
    <location>
        <begin position="74"/>
        <end position="155"/>
    </location>
</feature>
<dbReference type="InterPro" id="IPR003385">
    <property type="entry name" value="Glyco_hydro_77"/>
</dbReference>
<accession>A0A176Q9T1</accession>
<dbReference type="AlphaFoldDB" id="A0A176Q9T1"/>
<evidence type="ECO:0000256" key="1">
    <source>
        <dbReference type="ARBA" id="ARBA00000439"/>
    </source>
</evidence>
<dbReference type="PANTHER" id="PTHR32438">
    <property type="entry name" value="4-ALPHA-GLUCANOTRANSFERASE DPE1, CHLOROPLASTIC/AMYLOPLASTIC"/>
    <property type="match status" value="1"/>
</dbReference>
<evidence type="ECO:0000313" key="12">
    <source>
        <dbReference type="EMBL" id="OAB86477.1"/>
    </source>
</evidence>
<dbReference type="STRING" id="262209.AWH69_14195"/>
<evidence type="ECO:0000256" key="2">
    <source>
        <dbReference type="ARBA" id="ARBA00005684"/>
    </source>
</evidence>
<comment type="similarity">
    <text evidence="2 10">Belongs to the disproportionating enzyme family.</text>
</comment>
<name>A0A176Q9T1_9MICO</name>
<evidence type="ECO:0000256" key="9">
    <source>
        <dbReference type="ARBA" id="ARBA00031501"/>
    </source>
</evidence>
<evidence type="ECO:0000313" key="13">
    <source>
        <dbReference type="Proteomes" id="UP000076976"/>
    </source>
</evidence>
<evidence type="ECO:0000256" key="5">
    <source>
        <dbReference type="ARBA" id="ARBA00022676"/>
    </source>
</evidence>
<evidence type="ECO:0000256" key="10">
    <source>
        <dbReference type="RuleBase" id="RU361207"/>
    </source>
</evidence>
<dbReference type="GO" id="GO:0005975">
    <property type="term" value="P:carbohydrate metabolic process"/>
    <property type="evidence" value="ECO:0007669"/>
    <property type="project" value="InterPro"/>
</dbReference>
<dbReference type="EMBL" id="LQZG01000004">
    <property type="protein sequence ID" value="OAB86477.1"/>
    <property type="molecule type" value="Genomic_DNA"/>
</dbReference>
<keyword evidence="5 10" id="KW-0328">Glycosyltransferase</keyword>
<evidence type="ECO:0000259" key="11">
    <source>
        <dbReference type="Pfam" id="PF21226"/>
    </source>
</evidence>
<evidence type="ECO:0000256" key="4">
    <source>
        <dbReference type="ARBA" id="ARBA00020295"/>
    </source>
</evidence>
<gene>
    <name evidence="12" type="ORF">AWH69_14195</name>
</gene>
<dbReference type="InterPro" id="IPR017853">
    <property type="entry name" value="GH"/>
</dbReference>
<keyword evidence="13" id="KW-1185">Reference proteome</keyword>
<dbReference type="NCBIfam" id="TIGR00217">
    <property type="entry name" value="malQ"/>
    <property type="match status" value="1"/>
</dbReference>
<dbReference type="Pfam" id="PF21226">
    <property type="entry name" value="MalQ_N"/>
    <property type="match status" value="1"/>
</dbReference>
<evidence type="ECO:0000256" key="6">
    <source>
        <dbReference type="ARBA" id="ARBA00022679"/>
    </source>
</evidence>
<protein>
    <recommendedName>
        <fullName evidence="4 10">4-alpha-glucanotransferase</fullName>
        <ecNumber evidence="3 10">2.4.1.25</ecNumber>
    </recommendedName>
    <alternativeName>
        <fullName evidence="8 10">Amylomaltase</fullName>
    </alternativeName>
    <alternativeName>
        <fullName evidence="9 10">Disproportionating enzyme</fullName>
    </alternativeName>
</protein>
<dbReference type="SUPFAM" id="SSF51445">
    <property type="entry name" value="(Trans)glycosidases"/>
    <property type="match status" value="1"/>
</dbReference>
<evidence type="ECO:0000256" key="8">
    <source>
        <dbReference type="ARBA" id="ARBA00031423"/>
    </source>
</evidence>
<dbReference type="EC" id="2.4.1.25" evidence="3 10"/>
<keyword evidence="6 10" id="KW-0808">Transferase</keyword>
<dbReference type="GO" id="GO:0004134">
    <property type="term" value="F:4-alpha-glucanotransferase activity"/>
    <property type="evidence" value="ECO:0007669"/>
    <property type="project" value="UniProtKB-EC"/>
</dbReference>
<evidence type="ECO:0000256" key="7">
    <source>
        <dbReference type="ARBA" id="ARBA00023277"/>
    </source>
</evidence>
<comment type="caution">
    <text evidence="12">The sequence shown here is derived from an EMBL/GenBank/DDBJ whole genome shotgun (WGS) entry which is preliminary data.</text>
</comment>
<comment type="catalytic activity">
    <reaction evidence="1 10">
        <text>Transfers a segment of a (1-&gt;4)-alpha-D-glucan to a new position in an acceptor, which may be glucose or a (1-&gt;4)-alpha-D-glucan.</text>
        <dbReference type="EC" id="2.4.1.25"/>
    </reaction>
</comment>
<proteinExistence type="inferred from homology"/>
<evidence type="ECO:0000256" key="3">
    <source>
        <dbReference type="ARBA" id="ARBA00012560"/>
    </source>
</evidence>
<sequence length="710" mass="77921">MVGVVSDTLPPDLVDLAHAKGVSTEYWDWKGVHTHIPQDALRQVLTALGEDVSDDDAVRDSLRRTRQAPWRRTLPATVVARTSHPYRLAVHVQHGRAVRVHVELDGGGHLDLDQVPHDVAPVEVDGVLVGEAAFEIPAGLPLGYHELVAEVEGEDALPDPTTRRATFVAVPDALELPAGLDERAATGLTTQLYQVRSETSWGLGDLGVLRELSRWAAREHGHDFVLVNPLHAAEPVAPVEPSPYLPTSRRFVSPLYVDIATLPDLDRLEPRTRARIDDLAAEAASLNRTDVLDRDASWALRHQALRIAYAELGPLHAQRMQPWYEAEGEGLLLFATWWVVAQVHGPHFATDWPAELRDPASPAVADFQRAHTGEISFACWVQWVLQEQLAAAQEAAVDAGMRLGVVHDLAVGIHPKGADAWALGDALARGVTVGAPPDQFNQRGQDWSQPPWRPDRLAELGYAPYRDMIRAVLRDAGGVRVDHVIGLFRLWWIPVGHAPTDGAYVRYDHEAMIGILALEAHRAGAVVVGEDLGVVEPWVREYLLQRGVLGTSIVWFEQGEDGRPLPPQDYRRLCLASVTTHDLPPTAGYLELRHVELRDELGLLTRSMEEELAAERDTVATMEEALVTAGHLAPERRGDVPEVVAALHRWLAATPSVLRGVALTDLVGDTRTINQPGTDEEYPNWRLPLADAQGRPLTLEDVVAGAGDPV</sequence>
<dbReference type="PANTHER" id="PTHR32438:SF5">
    <property type="entry name" value="4-ALPHA-GLUCANOTRANSFERASE DPE1, CHLOROPLASTIC_AMYLOPLASTIC"/>
    <property type="match status" value="1"/>
</dbReference>
<dbReference type="InterPro" id="IPR048458">
    <property type="entry name" value="MalQ_N"/>
</dbReference>
<reference evidence="12 13" key="1">
    <citation type="submission" date="2016-01" db="EMBL/GenBank/DDBJ databases">
        <title>Janibacter melonis strain CD11_4 genome sequencing and assembly.</title>
        <authorList>
            <person name="Nair G.R."/>
            <person name="Kaur G."/>
            <person name="Chander A.M."/>
            <person name="Mayilraj S."/>
        </authorList>
    </citation>
    <scope>NUCLEOTIDE SEQUENCE [LARGE SCALE GENOMIC DNA]</scope>
    <source>
        <strain evidence="12 13">CD11-4</strain>
    </source>
</reference>